<dbReference type="GO" id="GO:0000160">
    <property type="term" value="P:phosphorelay signal transduction system"/>
    <property type="evidence" value="ECO:0007669"/>
    <property type="project" value="InterPro"/>
</dbReference>
<dbReference type="InterPro" id="IPR011006">
    <property type="entry name" value="CheY-like_superfamily"/>
</dbReference>
<dbReference type="InterPro" id="IPR001789">
    <property type="entry name" value="Sig_transdc_resp-reg_receiver"/>
</dbReference>
<dbReference type="EMBL" id="ACIO01000575">
    <property type="protein sequence ID" value="EFC96313.1"/>
    <property type="molecule type" value="Genomic_DNA"/>
</dbReference>
<sequence>MIVDDEKFIRKSIRNRIDWERFGITEIEEAANGQEALALQESFRPTIV</sequence>
<dbReference type="HOGENOM" id="CLU_3177104_0_0_9"/>
<evidence type="ECO:0000313" key="6">
    <source>
        <dbReference type="Proteomes" id="UP000004968"/>
    </source>
</evidence>
<comment type="caution">
    <text evidence="5">The sequence shown here is derived from an EMBL/GenBank/DDBJ whole genome shotgun (WGS) entry which is preliminary data.</text>
</comment>
<feature type="non-terminal residue" evidence="5">
    <location>
        <position position="48"/>
    </location>
</feature>
<evidence type="ECO:0000256" key="3">
    <source>
        <dbReference type="PROSITE-ProRule" id="PRU00169"/>
    </source>
</evidence>
<dbReference type="SUPFAM" id="SSF52172">
    <property type="entry name" value="CheY-like"/>
    <property type="match status" value="1"/>
</dbReference>
<evidence type="ECO:0000256" key="2">
    <source>
        <dbReference type="ARBA" id="ARBA00024867"/>
    </source>
</evidence>
<feature type="domain" description="Response regulatory" evidence="4">
    <location>
        <begin position="1"/>
        <end position="48"/>
    </location>
</feature>
<dbReference type="Gene3D" id="3.40.50.2300">
    <property type="match status" value="1"/>
</dbReference>
<comment type="caution">
    <text evidence="3">Lacks conserved residue(s) required for the propagation of feature annotation.</text>
</comment>
<evidence type="ECO:0000256" key="1">
    <source>
        <dbReference type="ARBA" id="ARBA00018672"/>
    </source>
</evidence>
<reference evidence="5 6" key="1">
    <citation type="submission" date="2010-01" db="EMBL/GenBank/DDBJ databases">
        <authorList>
            <person name="Weinstock G."/>
            <person name="Sodergren E."/>
            <person name="Clifton S."/>
            <person name="Fulton L."/>
            <person name="Fulton B."/>
            <person name="Courtney L."/>
            <person name="Fronick C."/>
            <person name="Harrison M."/>
            <person name="Strong C."/>
            <person name="Farmer C."/>
            <person name="Delahaunty K."/>
            <person name="Markovic C."/>
            <person name="Hall O."/>
            <person name="Minx P."/>
            <person name="Tomlinson C."/>
            <person name="Mitreva M."/>
            <person name="Nelson J."/>
            <person name="Hou S."/>
            <person name="Wollam A."/>
            <person name="Pepin K.H."/>
            <person name="Johnson M."/>
            <person name="Bhonagiri V."/>
            <person name="Nash W.E."/>
            <person name="Warren W."/>
            <person name="Chinwalla A."/>
            <person name="Mardis E.R."/>
            <person name="Wilson R.K."/>
        </authorList>
    </citation>
    <scope>NUCLEOTIDE SEQUENCE [LARGE SCALE GENOMIC DNA]</scope>
    <source>
        <strain evidence="5 6">DSM 13479</strain>
    </source>
</reference>
<dbReference type="PROSITE" id="PS50110">
    <property type="entry name" value="RESPONSE_REGULATORY"/>
    <property type="match status" value="1"/>
</dbReference>
<accession>D3APE2</accession>
<name>D3APE2_9FIRM</name>
<protein>
    <recommendedName>
        <fullName evidence="1">Stage 0 sporulation protein A homolog</fullName>
    </recommendedName>
</protein>
<dbReference type="Proteomes" id="UP000004968">
    <property type="component" value="Unassembled WGS sequence"/>
</dbReference>
<dbReference type="AlphaFoldDB" id="D3APE2"/>
<organism evidence="5 6">
    <name type="scientific">Hungatella hathewayi DSM 13479</name>
    <dbReference type="NCBI Taxonomy" id="566550"/>
    <lineage>
        <taxon>Bacteria</taxon>
        <taxon>Bacillati</taxon>
        <taxon>Bacillota</taxon>
        <taxon>Clostridia</taxon>
        <taxon>Lachnospirales</taxon>
        <taxon>Lachnospiraceae</taxon>
        <taxon>Hungatella</taxon>
    </lineage>
</organism>
<evidence type="ECO:0000313" key="5">
    <source>
        <dbReference type="EMBL" id="EFC96313.1"/>
    </source>
</evidence>
<comment type="function">
    <text evidence="2">May play the central regulatory role in sporulation. It may be an element of the effector pathway responsible for the activation of sporulation genes in response to nutritional stress. Spo0A may act in concert with spo0H (a sigma factor) to control the expression of some genes that are critical to the sporulation process.</text>
</comment>
<proteinExistence type="predicted"/>
<gene>
    <name evidence="5" type="ORF">CLOSTHATH_05494</name>
</gene>
<evidence type="ECO:0000259" key="4">
    <source>
        <dbReference type="PROSITE" id="PS50110"/>
    </source>
</evidence>